<evidence type="ECO:0000256" key="20">
    <source>
        <dbReference type="ARBA" id="ARBA00049386"/>
    </source>
</evidence>
<evidence type="ECO:0000313" key="24">
    <source>
        <dbReference type="Proteomes" id="UP000065641"/>
    </source>
</evidence>
<feature type="domain" description="Ketoreductase" evidence="22">
    <location>
        <begin position="17"/>
        <end position="187"/>
    </location>
</feature>
<evidence type="ECO:0000256" key="21">
    <source>
        <dbReference type="ARBA" id="ARBA00049559"/>
    </source>
</evidence>
<dbReference type="FunFam" id="3.40.50.720:FF:000084">
    <property type="entry name" value="Short-chain dehydrogenase reductase"/>
    <property type="match status" value="1"/>
</dbReference>
<dbReference type="STRING" id="1249552.PS2015_792"/>
<evidence type="ECO:0000256" key="4">
    <source>
        <dbReference type="ARBA" id="ARBA00022516"/>
    </source>
</evidence>
<dbReference type="EMBL" id="CP013189">
    <property type="protein sequence ID" value="ALO45468.1"/>
    <property type="molecule type" value="Genomic_DNA"/>
</dbReference>
<evidence type="ECO:0000256" key="17">
    <source>
        <dbReference type="ARBA" id="ARBA00048686"/>
    </source>
</evidence>
<keyword evidence="9" id="KW-0443">Lipid metabolism</keyword>
<dbReference type="AlphaFoldDB" id="A0A0S2KAX0"/>
<evidence type="ECO:0000256" key="14">
    <source>
        <dbReference type="ARBA" id="ARBA00038849"/>
    </source>
</evidence>
<reference evidence="23 24" key="1">
    <citation type="submission" date="2015-11" db="EMBL/GenBank/DDBJ databases">
        <authorList>
            <person name="Zhang Y."/>
            <person name="Guo Z."/>
        </authorList>
    </citation>
    <scope>NUCLEOTIDE SEQUENCE [LARGE SCALE GENOMIC DNA]</scope>
    <source>
        <strain evidence="23 24">KCTC 32221</strain>
    </source>
</reference>
<comment type="catalytic activity">
    <reaction evidence="17">
        <text>(2E)-tetradecenoyl-CoA + NADPH + H(+) = tetradecanoyl-CoA + NADP(+)</text>
        <dbReference type="Rhea" id="RHEA:44968"/>
        <dbReference type="ChEBI" id="CHEBI:15378"/>
        <dbReference type="ChEBI" id="CHEBI:57385"/>
        <dbReference type="ChEBI" id="CHEBI:57783"/>
        <dbReference type="ChEBI" id="CHEBI:58349"/>
        <dbReference type="ChEBI" id="CHEBI:61405"/>
    </reaction>
    <physiologicalReaction direction="left-to-right" evidence="17">
        <dbReference type="Rhea" id="RHEA:44969"/>
    </physiologicalReaction>
</comment>
<keyword evidence="4" id="KW-0444">Lipid biosynthesis</keyword>
<dbReference type="InterPro" id="IPR036291">
    <property type="entry name" value="NAD(P)-bd_dom_sf"/>
</dbReference>
<evidence type="ECO:0000256" key="8">
    <source>
        <dbReference type="ARBA" id="ARBA00023002"/>
    </source>
</evidence>
<dbReference type="GO" id="GO:0006633">
    <property type="term" value="P:fatty acid biosynthetic process"/>
    <property type="evidence" value="ECO:0007669"/>
    <property type="project" value="UniProtKB-KW"/>
</dbReference>
<evidence type="ECO:0000256" key="19">
    <source>
        <dbReference type="ARBA" id="ARBA00049251"/>
    </source>
</evidence>
<dbReference type="PATRIC" id="fig|1249552.3.peg.797"/>
<keyword evidence="7" id="KW-0521">NADP</keyword>
<evidence type="ECO:0000259" key="22">
    <source>
        <dbReference type="SMART" id="SM00822"/>
    </source>
</evidence>
<keyword evidence="11" id="KW-0275">Fatty acid biosynthesis</keyword>
<evidence type="ECO:0000256" key="15">
    <source>
        <dbReference type="ARBA" id="ARBA00041063"/>
    </source>
</evidence>
<dbReference type="Pfam" id="PF13561">
    <property type="entry name" value="adh_short_C2"/>
    <property type="match status" value="1"/>
</dbReference>
<comment type="pathway">
    <text evidence="2">Lipid metabolism.</text>
</comment>
<keyword evidence="10" id="KW-0576">Peroxisome</keyword>
<comment type="function">
    <text evidence="12">Participates in chain elongation of fatty acids. Catalyzes the reduction of trans-2-enoyl-CoAs of varying chain lengths from 6:1 to 16:1, having maximum activity with 10:1 CoA. Has no 2,4-dienoyl-CoA reductase activity.</text>
</comment>
<evidence type="ECO:0000256" key="16">
    <source>
        <dbReference type="ARBA" id="ARBA00047570"/>
    </source>
</evidence>
<evidence type="ECO:0000256" key="18">
    <source>
        <dbReference type="ARBA" id="ARBA00049108"/>
    </source>
</evidence>
<organism evidence="23 24">
    <name type="scientific">Pseudohongiella spirulinae</name>
    <dbReference type="NCBI Taxonomy" id="1249552"/>
    <lineage>
        <taxon>Bacteria</taxon>
        <taxon>Pseudomonadati</taxon>
        <taxon>Pseudomonadota</taxon>
        <taxon>Gammaproteobacteria</taxon>
        <taxon>Pseudomonadales</taxon>
        <taxon>Pseudohongiellaceae</taxon>
        <taxon>Pseudohongiella</taxon>
    </lineage>
</organism>
<dbReference type="Gene3D" id="3.40.50.720">
    <property type="entry name" value="NAD(P)-binding Rossmann-like Domain"/>
    <property type="match status" value="1"/>
</dbReference>
<proteinExistence type="inferred from homology"/>
<evidence type="ECO:0000256" key="3">
    <source>
        <dbReference type="ARBA" id="ARBA00006484"/>
    </source>
</evidence>
<comment type="catalytic activity">
    <reaction evidence="16">
        <text>(2E)-dodecenoyl-CoA + NADPH + H(+) = dodecanoyl-CoA + NADP(+)</text>
        <dbReference type="Rhea" id="RHEA:44964"/>
        <dbReference type="ChEBI" id="CHEBI:15378"/>
        <dbReference type="ChEBI" id="CHEBI:57330"/>
        <dbReference type="ChEBI" id="CHEBI:57375"/>
        <dbReference type="ChEBI" id="CHEBI:57783"/>
        <dbReference type="ChEBI" id="CHEBI:58349"/>
    </reaction>
    <physiologicalReaction direction="left-to-right" evidence="16">
        <dbReference type="Rhea" id="RHEA:44965"/>
    </physiologicalReaction>
</comment>
<evidence type="ECO:0000256" key="6">
    <source>
        <dbReference type="ARBA" id="ARBA00022832"/>
    </source>
</evidence>
<evidence type="ECO:0000256" key="12">
    <source>
        <dbReference type="ARBA" id="ARBA00037124"/>
    </source>
</evidence>
<dbReference type="PRINTS" id="PR00080">
    <property type="entry name" value="SDRFAMILY"/>
</dbReference>
<evidence type="ECO:0000256" key="1">
    <source>
        <dbReference type="ARBA" id="ARBA00004275"/>
    </source>
</evidence>
<dbReference type="InterPro" id="IPR057326">
    <property type="entry name" value="KR_dom"/>
</dbReference>
<comment type="subcellular location">
    <subcellularLocation>
        <location evidence="1">Peroxisome</location>
    </subcellularLocation>
</comment>
<comment type="similarity">
    <text evidence="3">Belongs to the short-chain dehydrogenases/reductases (SDR) family.</text>
</comment>
<dbReference type="PRINTS" id="PR00081">
    <property type="entry name" value="GDHRDH"/>
</dbReference>
<evidence type="ECO:0000256" key="13">
    <source>
        <dbReference type="ARBA" id="ARBA00038622"/>
    </source>
</evidence>
<dbReference type="PANTHER" id="PTHR24317">
    <property type="entry name" value="PEROXISOMAL TRANS-2-ENOYL-COA REDUCTASE"/>
    <property type="match status" value="1"/>
</dbReference>
<name>A0A0S2KAX0_9GAMM</name>
<dbReference type="Proteomes" id="UP000065641">
    <property type="component" value="Chromosome"/>
</dbReference>
<comment type="catalytic activity">
    <reaction evidence="19">
        <text>a (2E)-enoyl-CoA + NADPH + H(+) = a 2,3-saturated acyl-CoA + NADP(+)</text>
        <dbReference type="Rhea" id="RHEA:33763"/>
        <dbReference type="ChEBI" id="CHEBI:15378"/>
        <dbReference type="ChEBI" id="CHEBI:57783"/>
        <dbReference type="ChEBI" id="CHEBI:58349"/>
        <dbReference type="ChEBI" id="CHEBI:58856"/>
        <dbReference type="ChEBI" id="CHEBI:65111"/>
        <dbReference type="EC" id="1.3.1.38"/>
    </reaction>
    <physiologicalReaction direction="left-to-right" evidence="19">
        <dbReference type="Rhea" id="RHEA:33764"/>
    </physiologicalReaction>
</comment>
<dbReference type="EC" id="1.3.1.38" evidence="14"/>
<accession>A0A0S2KAX0</accession>
<comment type="catalytic activity">
    <reaction evidence="21">
        <text>(2E)-octenoyl-CoA + NADPH + H(+) = octanoyl-CoA + NADP(+)</text>
        <dbReference type="Rhea" id="RHEA:44952"/>
        <dbReference type="ChEBI" id="CHEBI:15378"/>
        <dbReference type="ChEBI" id="CHEBI:57386"/>
        <dbReference type="ChEBI" id="CHEBI:57783"/>
        <dbReference type="ChEBI" id="CHEBI:58349"/>
        <dbReference type="ChEBI" id="CHEBI:62242"/>
    </reaction>
    <physiologicalReaction direction="left-to-right" evidence="21">
        <dbReference type="Rhea" id="RHEA:44953"/>
    </physiologicalReaction>
</comment>
<dbReference type="InterPro" id="IPR052388">
    <property type="entry name" value="Peroxisomal_t2-enoyl-CoA_red"/>
</dbReference>
<protein>
    <recommendedName>
        <fullName evidence="15">Peroxisomal trans-2-enoyl-CoA reductase</fullName>
        <ecNumber evidence="14">1.3.1.38</ecNumber>
    </recommendedName>
</protein>
<evidence type="ECO:0000256" key="11">
    <source>
        <dbReference type="ARBA" id="ARBA00023160"/>
    </source>
</evidence>
<evidence type="ECO:0000313" key="23">
    <source>
        <dbReference type="EMBL" id="ALO45468.1"/>
    </source>
</evidence>
<dbReference type="SMART" id="SM00822">
    <property type="entry name" value="PKS_KR"/>
    <property type="match status" value="1"/>
</dbReference>
<dbReference type="KEGG" id="pspi:PS2015_792"/>
<evidence type="ECO:0000256" key="7">
    <source>
        <dbReference type="ARBA" id="ARBA00022857"/>
    </source>
</evidence>
<evidence type="ECO:0000256" key="5">
    <source>
        <dbReference type="ARBA" id="ARBA00022553"/>
    </source>
</evidence>
<dbReference type="RefSeq" id="WP_058021004.1">
    <property type="nucleotide sequence ID" value="NZ_CP013189.1"/>
</dbReference>
<evidence type="ECO:0000256" key="2">
    <source>
        <dbReference type="ARBA" id="ARBA00005189"/>
    </source>
</evidence>
<comment type="subunit">
    <text evidence="13">Interacts with PEX5, probably required to target it into peroxisomes.</text>
</comment>
<evidence type="ECO:0000256" key="10">
    <source>
        <dbReference type="ARBA" id="ARBA00023140"/>
    </source>
</evidence>
<comment type="catalytic activity">
    <reaction evidence="20">
        <text>(2E)-decenoyl-CoA + NADPH + H(+) = decanoyl-CoA + NADP(+)</text>
        <dbReference type="Rhea" id="RHEA:44960"/>
        <dbReference type="ChEBI" id="CHEBI:15378"/>
        <dbReference type="ChEBI" id="CHEBI:57783"/>
        <dbReference type="ChEBI" id="CHEBI:58349"/>
        <dbReference type="ChEBI" id="CHEBI:61406"/>
        <dbReference type="ChEBI" id="CHEBI:61430"/>
    </reaction>
    <physiologicalReaction direction="left-to-right" evidence="20">
        <dbReference type="Rhea" id="RHEA:44961"/>
    </physiologicalReaction>
</comment>
<comment type="catalytic activity">
    <reaction evidence="18">
        <text>(2E)-hexenoyl-CoA + NADPH + H(+) = hexanoyl-CoA + NADP(+)</text>
        <dbReference type="Rhea" id="RHEA:44956"/>
        <dbReference type="ChEBI" id="CHEBI:15378"/>
        <dbReference type="ChEBI" id="CHEBI:57783"/>
        <dbReference type="ChEBI" id="CHEBI:58349"/>
        <dbReference type="ChEBI" id="CHEBI:62077"/>
        <dbReference type="ChEBI" id="CHEBI:62620"/>
    </reaction>
    <physiologicalReaction direction="left-to-right" evidence="18">
        <dbReference type="Rhea" id="RHEA:44957"/>
    </physiologicalReaction>
</comment>
<dbReference type="SUPFAM" id="SSF51735">
    <property type="entry name" value="NAD(P)-binding Rossmann-fold domains"/>
    <property type="match status" value="1"/>
</dbReference>
<dbReference type="InterPro" id="IPR002347">
    <property type="entry name" value="SDR_fam"/>
</dbReference>
<keyword evidence="24" id="KW-1185">Reference proteome</keyword>
<gene>
    <name evidence="23" type="ORF">PS2015_792</name>
</gene>
<dbReference type="PANTHER" id="PTHR24317:SF7">
    <property type="entry name" value="PEROXISOMAL TRANS-2-ENOYL-COA REDUCTASE"/>
    <property type="match status" value="1"/>
</dbReference>
<keyword evidence="6" id="KW-0276">Fatty acid metabolism</keyword>
<keyword evidence="5" id="KW-0597">Phosphoprotein</keyword>
<dbReference type="GO" id="GO:0019166">
    <property type="term" value="F:trans-2-enoyl-CoA reductase (NADPH) activity"/>
    <property type="evidence" value="ECO:0007669"/>
    <property type="project" value="UniProtKB-EC"/>
</dbReference>
<sequence length="276" mass="29507">MKDSPLEIFKPDLFKGRTALITGGARGIGLAIATAFARYGASVVIASRNSENLQSAREQLAAINPNCLAQQVNIRDTADVENLVSAAKERFGRIDFLINNAGGQFPARPSQISDNGWRAVVDLNLNGTWNMCSRVAPLMVDQGFGAIVNVVHVYSFNRGAPPFVHSGAARAGVVNMTQSLSYYLARKGVTVNALAPGSIDTQGIHEEEFASAEYGDLAESTLRDVPAHRMGTAEEMAAITLFLCSPAARYINGASIVADGAQFMGNWAPMVDPEQF</sequence>
<keyword evidence="8" id="KW-0560">Oxidoreductase</keyword>
<evidence type="ECO:0000256" key="9">
    <source>
        <dbReference type="ARBA" id="ARBA00023098"/>
    </source>
</evidence>
<dbReference type="OrthoDB" id="9775864at2"/>